<comment type="subcellular location">
    <subcellularLocation>
        <location evidence="1 9 11">Nucleus</location>
    </subcellularLocation>
</comment>
<accession>A0A7R8UBJ9</accession>
<dbReference type="PROSITE" id="PS00027">
    <property type="entry name" value="HOMEOBOX_1"/>
    <property type="match status" value="1"/>
</dbReference>
<keyword evidence="16" id="KW-1185">Reference proteome</keyword>
<evidence type="ECO:0000313" key="16">
    <source>
        <dbReference type="Proteomes" id="UP000594454"/>
    </source>
</evidence>
<dbReference type="SUPFAM" id="SSF57716">
    <property type="entry name" value="Glucocorticoid receptor-like (DNA-binding domain)"/>
    <property type="match status" value="2"/>
</dbReference>
<organism evidence="15 16">
    <name type="scientific">Hermetia illucens</name>
    <name type="common">Black soldier fly</name>
    <dbReference type="NCBI Taxonomy" id="343691"/>
    <lineage>
        <taxon>Eukaryota</taxon>
        <taxon>Metazoa</taxon>
        <taxon>Ecdysozoa</taxon>
        <taxon>Arthropoda</taxon>
        <taxon>Hexapoda</taxon>
        <taxon>Insecta</taxon>
        <taxon>Pterygota</taxon>
        <taxon>Neoptera</taxon>
        <taxon>Endopterygota</taxon>
        <taxon>Diptera</taxon>
        <taxon>Brachycera</taxon>
        <taxon>Stratiomyomorpha</taxon>
        <taxon>Stratiomyidae</taxon>
        <taxon>Hermetiinae</taxon>
        <taxon>Hermetia</taxon>
    </lineage>
</organism>
<feature type="domain" description="LIM zinc-binding" evidence="13">
    <location>
        <begin position="77"/>
        <end position="139"/>
    </location>
</feature>
<reference evidence="15 16" key="1">
    <citation type="submission" date="2020-11" db="EMBL/GenBank/DDBJ databases">
        <authorList>
            <person name="Wallbank WR R."/>
            <person name="Pardo Diaz C."/>
            <person name="Kozak K."/>
            <person name="Martin S."/>
            <person name="Jiggins C."/>
            <person name="Moest M."/>
            <person name="Warren A I."/>
            <person name="Generalovic N T."/>
            <person name="Byers J.R.P. K."/>
            <person name="Montejo-Kovacevich G."/>
            <person name="Yen C E."/>
        </authorList>
    </citation>
    <scope>NUCLEOTIDE SEQUENCE [LARGE SCALE GENOMIC DNA]</scope>
</reference>
<dbReference type="PANTHER" id="PTHR24208">
    <property type="entry name" value="LIM/HOMEOBOX PROTEIN LHX"/>
    <property type="match status" value="1"/>
</dbReference>
<dbReference type="PROSITE" id="PS50071">
    <property type="entry name" value="HOMEOBOX_2"/>
    <property type="match status" value="1"/>
</dbReference>
<evidence type="ECO:0000256" key="3">
    <source>
        <dbReference type="ARBA" id="ARBA00022737"/>
    </source>
</evidence>
<keyword evidence="2 10" id="KW-0479">Metal-binding</keyword>
<dbReference type="PANTHER" id="PTHR24208:SF168">
    <property type="entry name" value="PROTEIN APTEROUS"/>
    <property type="match status" value="1"/>
</dbReference>
<feature type="DNA-binding region" description="Homeobox" evidence="9">
    <location>
        <begin position="230"/>
        <end position="289"/>
    </location>
</feature>
<evidence type="ECO:0000256" key="6">
    <source>
        <dbReference type="ARBA" id="ARBA00023125"/>
    </source>
</evidence>
<feature type="region of interest" description="Disordered" evidence="12">
    <location>
        <begin position="288"/>
        <end position="332"/>
    </location>
</feature>
<keyword evidence="8 9" id="KW-0539">Nucleus</keyword>
<dbReference type="Pfam" id="PF00412">
    <property type="entry name" value="LIM"/>
    <property type="match status" value="2"/>
</dbReference>
<dbReference type="CDD" id="cd09369">
    <property type="entry name" value="LIM1_Lhx2_Lhx9"/>
    <property type="match status" value="1"/>
</dbReference>
<dbReference type="SMART" id="SM00389">
    <property type="entry name" value="HOX"/>
    <property type="match status" value="1"/>
</dbReference>
<evidence type="ECO:0000256" key="11">
    <source>
        <dbReference type="RuleBase" id="RU000682"/>
    </source>
</evidence>
<dbReference type="InterPro" id="IPR050453">
    <property type="entry name" value="LIM_Homeobox_TF"/>
</dbReference>
<feature type="region of interest" description="Disordered" evidence="12">
    <location>
        <begin position="150"/>
        <end position="192"/>
    </location>
</feature>
<keyword evidence="3" id="KW-0677">Repeat</keyword>
<dbReference type="FunFam" id="1.10.10.60:FF:000027">
    <property type="entry name" value="LIM/homeobox protein Lhx9"/>
    <property type="match status" value="1"/>
</dbReference>
<dbReference type="GO" id="GO:0046872">
    <property type="term" value="F:metal ion binding"/>
    <property type="evidence" value="ECO:0007669"/>
    <property type="project" value="UniProtKB-KW"/>
</dbReference>
<dbReference type="Pfam" id="PF00046">
    <property type="entry name" value="Homeodomain"/>
    <property type="match status" value="1"/>
</dbReference>
<evidence type="ECO:0000313" key="15">
    <source>
        <dbReference type="EMBL" id="CAD7076924.1"/>
    </source>
</evidence>
<dbReference type="FunFam" id="2.10.110.10:FF:000033">
    <property type="entry name" value="LIM/homeobox protein Lhx9 isoform X2"/>
    <property type="match status" value="1"/>
</dbReference>
<dbReference type="InterPro" id="IPR009057">
    <property type="entry name" value="Homeodomain-like_sf"/>
</dbReference>
<evidence type="ECO:0000256" key="9">
    <source>
        <dbReference type="PROSITE-ProRule" id="PRU00108"/>
    </source>
</evidence>
<dbReference type="GO" id="GO:0005634">
    <property type="term" value="C:nucleus"/>
    <property type="evidence" value="ECO:0007669"/>
    <property type="project" value="UniProtKB-SubCell"/>
</dbReference>
<dbReference type="InterPro" id="IPR001781">
    <property type="entry name" value="Znf_LIM"/>
</dbReference>
<dbReference type="AlphaFoldDB" id="A0A7R8UBJ9"/>
<protein>
    <submittedName>
        <fullName evidence="15">Uncharacterized protein</fullName>
    </submittedName>
</protein>
<feature type="region of interest" description="Disordered" evidence="12">
    <location>
        <begin position="208"/>
        <end position="233"/>
    </location>
</feature>
<gene>
    <name evidence="15" type="ORF">HERILL_LOCUS310</name>
</gene>
<feature type="domain" description="Homeobox" evidence="14">
    <location>
        <begin position="228"/>
        <end position="288"/>
    </location>
</feature>
<dbReference type="PROSITE" id="PS50023">
    <property type="entry name" value="LIM_DOMAIN_2"/>
    <property type="match status" value="2"/>
</dbReference>
<evidence type="ECO:0000256" key="10">
    <source>
        <dbReference type="PROSITE-ProRule" id="PRU00125"/>
    </source>
</evidence>
<dbReference type="Proteomes" id="UP000594454">
    <property type="component" value="Chromosome 1"/>
</dbReference>
<dbReference type="Gene3D" id="1.10.10.60">
    <property type="entry name" value="Homeodomain-like"/>
    <property type="match status" value="1"/>
</dbReference>
<dbReference type="EMBL" id="LR899009">
    <property type="protein sequence ID" value="CAD7076924.1"/>
    <property type="molecule type" value="Genomic_DNA"/>
</dbReference>
<feature type="domain" description="LIM zinc-binding" evidence="13">
    <location>
        <begin position="15"/>
        <end position="76"/>
    </location>
</feature>
<dbReference type="GO" id="GO:0030182">
    <property type="term" value="P:neuron differentiation"/>
    <property type="evidence" value="ECO:0007669"/>
    <property type="project" value="TreeGrafter"/>
</dbReference>
<evidence type="ECO:0000256" key="1">
    <source>
        <dbReference type="ARBA" id="ARBA00004123"/>
    </source>
</evidence>
<proteinExistence type="predicted"/>
<sequence>MLKDLVTSENLRAENCCGGCGSPIRDRFYLLAADRAWHGQCLRCCKCSQPLDTELSCFARDGNIYCKEDYFRLFSSRRCARCGTGLSSSELVMRARDLVFHVDCFSCALCGVHLSAGDTAAIRGGRVLCGDHFDGDILSEANSLSTVNTHYFTTTGGQKGRPRKRKPSSSSSNHPHPHSDESPDLMDRGPTPMRMELLHNEIGQSSLDLTTYDGSQSPGSGGSLSGQTRTKRMRTSFKHHQLRTMKSYFAINQNPDAKDLKQLAQKTGLSKRVLQVWFQNARAKWRRNAMRQESSSGQGLNPLGSLSIPNVGGGGGGPPSVQSNTSGTMEAGMTPSHALEEIHHMTFAELY</sequence>
<feature type="compositionally biased region" description="Basic and acidic residues" evidence="12">
    <location>
        <begin position="177"/>
        <end position="187"/>
    </location>
</feature>
<evidence type="ECO:0000259" key="13">
    <source>
        <dbReference type="PROSITE" id="PS50023"/>
    </source>
</evidence>
<evidence type="ECO:0000256" key="8">
    <source>
        <dbReference type="ARBA" id="ARBA00023242"/>
    </source>
</evidence>
<evidence type="ECO:0000256" key="5">
    <source>
        <dbReference type="ARBA" id="ARBA00023038"/>
    </source>
</evidence>
<dbReference type="InParanoid" id="A0A7R8UBJ9"/>
<keyword evidence="7 9" id="KW-0371">Homeobox</keyword>
<dbReference type="SUPFAM" id="SSF46689">
    <property type="entry name" value="Homeodomain-like"/>
    <property type="match status" value="1"/>
</dbReference>
<dbReference type="Gene3D" id="2.10.110.10">
    <property type="entry name" value="Cysteine Rich Protein"/>
    <property type="match status" value="2"/>
</dbReference>
<dbReference type="GO" id="GO:0000981">
    <property type="term" value="F:DNA-binding transcription factor activity, RNA polymerase II-specific"/>
    <property type="evidence" value="ECO:0007669"/>
    <property type="project" value="InterPro"/>
</dbReference>
<dbReference type="OMA" id="LHFNHGE"/>
<evidence type="ECO:0000256" key="12">
    <source>
        <dbReference type="SAM" id="MobiDB-lite"/>
    </source>
</evidence>
<dbReference type="InterPro" id="IPR017970">
    <property type="entry name" value="Homeobox_CS"/>
</dbReference>
<evidence type="ECO:0000256" key="4">
    <source>
        <dbReference type="ARBA" id="ARBA00022833"/>
    </source>
</evidence>
<evidence type="ECO:0000259" key="14">
    <source>
        <dbReference type="PROSITE" id="PS50071"/>
    </source>
</evidence>
<dbReference type="SMART" id="SM00132">
    <property type="entry name" value="LIM"/>
    <property type="match status" value="2"/>
</dbReference>
<keyword evidence="5 10" id="KW-0440">LIM domain</keyword>
<evidence type="ECO:0000256" key="2">
    <source>
        <dbReference type="ARBA" id="ARBA00022723"/>
    </source>
</evidence>
<dbReference type="CDD" id="cd00086">
    <property type="entry name" value="homeodomain"/>
    <property type="match status" value="1"/>
</dbReference>
<keyword evidence="4 10" id="KW-0862">Zinc</keyword>
<dbReference type="OrthoDB" id="8001234at2759"/>
<name>A0A7R8UBJ9_HERIL</name>
<dbReference type="GO" id="GO:0000977">
    <property type="term" value="F:RNA polymerase II transcription regulatory region sequence-specific DNA binding"/>
    <property type="evidence" value="ECO:0007669"/>
    <property type="project" value="TreeGrafter"/>
</dbReference>
<keyword evidence="6 9" id="KW-0238">DNA-binding</keyword>
<dbReference type="PROSITE" id="PS00478">
    <property type="entry name" value="LIM_DOMAIN_1"/>
    <property type="match status" value="2"/>
</dbReference>
<evidence type="ECO:0000256" key="7">
    <source>
        <dbReference type="ARBA" id="ARBA00023155"/>
    </source>
</evidence>
<dbReference type="InterPro" id="IPR001356">
    <property type="entry name" value="HD"/>
</dbReference>